<keyword evidence="3 6" id="KW-0863">Zinc-finger</keyword>
<keyword evidence="11" id="KW-1185">Reference proteome</keyword>
<dbReference type="HAMAP" id="MF_01152">
    <property type="entry name" value="DnaJ"/>
    <property type="match status" value="1"/>
</dbReference>
<name>A0AAD1XAK7_EUPCR</name>
<keyword evidence="4 6" id="KW-0862">Zinc</keyword>
<evidence type="ECO:0000259" key="9">
    <source>
        <dbReference type="PROSITE" id="PS51188"/>
    </source>
</evidence>
<dbReference type="Pfam" id="PF00226">
    <property type="entry name" value="DnaJ"/>
    <property type="match status" value="1"/>
</dbReference>
<keyword evidence="1 6" id="KW-0479">Metal-binding</keyword>
<evidence type="ECO:0008006" key="12">
    <source>
        <dbReference type="Google" id="ProtNLM"/>
    </source>
</evidence>
<dbReference type="SUPFAM" id="SSF57938">
    <property type="entry name" value="DnaJ/Hsp40 cysteine-rich domain"/>
    <property type="match status" value="1"/>
</dbReference>
<dbReference type="EMBL" id="CAMPGE010010400">
    <property type="protein sequence ID" value="CAI2369249.1"/>
    <property type="molecule type" value="Genomic_DNA"/>
</dbReference>
<sequence>MNFRPTNTLFSKDYYKILGIPRNASQADIKKKYFQGAKKLHPDVNKAADAQEKFAEFNEAYETLSDENKRRVYDQTGMTGDEQSQAGAGGGFPEGFGGFSGGAGNFWEQFTGGAQGRQGGGMPGGGGFEDIFGDFEDFFSMGGPGKGGRQAQGRVKGKDISLNITIDFMEAVEGASKTVKYQKVDDCSRCNGTGAQPGTGETNCSTCGGSGYQTVRQGSMIFQSTCPSCGGIGKVIRNPCLSCQGQGSVQTTATETIKIPKGVDTGVNLRMSGKGNKAPQGPSGDLMIKVTVKDHHYFKRDKYDINTDKYITISEAILGGETTVRTLTGDMKLKINPGTQHDDRKRLVKCGISRLPPNHNQKGDHYVNFKIEIPRNLTPEQREIIERYAATEKQ</sequence>
<dbReference type="InterPro" id="IPR051938">
    <property type="entry name" value="Apopto_cytoskel_mod"/>
</dbReference>
<feature type="zinc finger region" description="CR-type" evidence="6">
    <location>
        <begin position="174"/>
        <end position="252"/>
    </location>
</feature>
<dbReference type="SUPFAM" id="SSF49493">
    <property type="entry name" value="HSP40/DnaJ peptide-binding domain"/>
    <property type="match status" value="2"/>
</dbReference>
<dbReference type="FunFam" id="2.60.260.20:FF:000005">
    <property type="entry name" value="Chaperone protein dnaJ 1, mitochondrial"/>
    <property type="match status" value="1"/>
</dbReference>
<feature type="domain" description="J" evidence="8">
    <location>
        <begin position="13"/>
        <end position="77"/>
    </location>
</feature>
<evidence type="ECO:0000256" key="2">
    <source>
        <dbReference type="ARBA" id="ARBA00022737"/>
    </source>
</evidence>
<evidence type="ECO:0000313" key="11">
    <source>
        <dbReference type="Proteomes" id="UP001295684"/>
    </source>
</evidence>
<organism evidence="10 11">
    <name type="scientific">Euplotes crassus</name>
    <dbReference type="NCBI Taxonomy" id="5936"/>
    <lineage>
        <taxon>Eukaryota</taxon>
        <taxon>Sar</taxon>
        <taxon>Alveolata</taxon>
        <taxon>Ciliophora</taxon>
        <taxon>Intramacronucleata</taxon>
        <taxon>Spirotrichea</taxon>
        <taxon>Hypotrichia</taxon>
        <taxon>Euplotida</taxon>
        <taxon>Euplotidae</taxon>
        <taxon>Moneuplotes</taxon>
    </lineage>
</organism>
<dbReference type="CDD" id="cd10747">
    <property type="entry name" value="DnaJ_C"/>
    <property type="match status" value="1"/>
</dbReference>
<dbReference type="GO" id="GO:0031072">
    <property type="term" value="F:heat shock protein binding"/>
    <property type="evidence" value="ECO:0007669"/>
    <property type="project" value="InterPro"/>
</dbReference>
<dbReference type="Pfam" id="PF01556">
    <property type="entry name" value="DnaJ_C"/>
    <property type="match status" value="1"/>
</dbReference>
<dbReference type="GO" id="GO:0005524">
    <property type="term" value="F:ATP binding"/>
    <property type="evidence" value="ECO:0007669"/>
    <property type="project" value="InterPro"/>
</dbReference>
<dbReference type="Gene3D" id="2.10.230.10">
    <property type="entry name" value="Heat shock protein DnaJ, cysteine-rich domain"/>
    <property type="match status" value="1"/>
</dbReference>
<dbReference type="Proteomes" id="UP001295684">
    <property type="component" value="Unassembled WGS sequence"/>
</dbReference>
<reference evidence="10" key="1">
    <citation type="submission" date="2023-07" db="EMBL/GenBank/DDBJ databases">
        <authorList>
            <consortium name="AG Swart"/>
            <person name="Singh M."/>
            <person name="Singh A."/>
            <person name="Seah K."/>
            <person name="Emmerich C."/>
        </authorList>
    </citation>
    <scope>NUCLEOTIDE SEQUENCE</scope>
    <source>
        <strain evidence="10">DP1</strain>
    </source>
</reference>
<dbReference type="InterPro" id="IPR001305">
    <property type="entry name" value="HSP_DnaJ_Cys-rich_dom"/>
</dbReference>
<feature type="compositionally biased region" description="Gly residues" evidence="7">
    <location>
        <begin position="113"/>
        <end position="127"/>
    </location>
</feature>
<gene>
    <name evidence="10" type="ORF">ECRASSUSDP1_LOCUS10547</name>
</gene>
<dbReference type="PRINTS" id="PR00625">
    <property type="entry name" value="JDOMAIN"/>
</dbReference>
<evidence type="ECO:0000256" key="6">
    <source>
        <dbReference type="PROSITE-ProRule" id="PRU00546"/>
    </source>
</evidence>
<dbReference type="InterPro" id="IPR002939">
    <property type="entry name" value="DnaJ_C"/>
</dbReference>
<feature type="region of interest" description="Disordered" evidence="7">
    <location>
        <begin position="107"/>
        <end position="127"/>
    </location>
</feature>
<evidence type="ECO:0000259" key="8">
    <source>
        <dbReference type="PROSITE" id="PS50076"/>
    </source>
</evidence>
<dbReference type="Gene3D" id="2.60.260.20">
    <property type="entry name" value="Urease metallochaperone UreE, N-terminal domain"/>
    <property type="match status" value="2"/>
</dbReference>
<evidence type="ECO:0000313" key="10">
    <source>
        <dbReference type="EMBL" id="CAI2369249.1"/>
    </source>
</evidence>
<dbReference type="InterPro" id="IPR001623">
    <property type="entry name" value="DnaJ_domain"/>
</dbReference>
<dbReference type="Pfam" id="PF00684">
    <property type="entry name" value="DnaJ_CXXCXGXG"/>
    <property type="match status" value="1"/>
</dbReference>
<keyword evidence="2" id="KW-0677">Repeat</keyword>
<dbReference type="CDD" id="cd06257">
    <property type="entry name" value="DnaJ"/>
    <property type="match status" value="1"/>
</dbReference>
<dbReference type="PANTHER" id="PTHR44145">
    <property type="entry name" value="DNAJ HOMOLOG SUBFAMILY A MEMBER 3, MITOCHONDRIAL"/>
    <property type="match status" value="1"/>
</dbReference>
<accession>A0AAD1XAK7</accession>
<comment type="caution">
    <text evidence="10">The sequence shown here is derived from an EMBL/GenBank/DDBJ whole genome shotgun (WGS) entry which is preliminary data.</text>
</comment>
<dbReference type="CDD" id="cd10719">
    <property type="entry name" value="DnaJ_zf"/>
    <property type="match status" value="1"/>
</dbReference>
<proteinExistence type="inferred from homology"/>
<dbReference type="InterPro" id="IPR012724">
    <property type="entry name" value="DnaJ"/>
</dbReference>
<dbReference type="GO" id="GO:0008270">
    <property type="term" value="F:zinc ion binding"/>
    <property type="evidence" value="ECO:0007669"/>
    <property type="project" value="UniProtKB-KW"/>
</dbReference>
<evidence type="ECO:0000256" key="3">
    <source>
        <dbReference type="ARBA" id="ARBA00022771"/>
    </source>
</evidence>
<evidence type="ECO:0000256" key="4">
    <source>
        <dbReference type="ARBA" id="ARBA00022833"/>
    </source>
</evidence>
<feature type="domain" description="CR-type" evidence="9">
    <location>
        <begin position="174"/>
        <end position="252"/>
    </location>
</feature>
<dbReference type="GO" id="GO:0006457">
    <property type="term" value="P:protein folding"/>
    <property type="evidence" value="ECO:0007669"/>
    <property type="project" value="InterPro"/>
</dbReference>
<evidence type="ECO:0000256" key="5">
    <source>
        <dbReference type="ARBA" id="ARBA00023186"/>
    </source>
</evidence>
<dbReference type="FunFam" id="2.10.230.10:FF:000002">
    <property type="entry name" value="Molecular chaperone DnaJ"/>
    <property type="match status" value="1"/>
</dbReference>
<dbReference type="InterPro" id="IPR036869">
    <property type="entry name" value="J_dom_sf"/>
</dbReference>
<dbReference type="PROSITE" id="PS50076">
    <property type="entry name" value="DNAJ_2"/>
    <property type="match status" value="1"/>
</dbReference>
<protein>
    <recommendedName>
        <fullName evidence="12">Chaperone protein DnaJ</fullName>
    </recommendedName>
</protein>
<dbReference type="InterPro" id="IPR008971">
    <property type="entry name" value="HSP40/DnaJ_pept-bd"/>
</dbReference>
<evidence type="ECO:0000256" key="1">
    <source>
        <dbReference type="ARBA" id="ARBA00022723"/>
    </source>
</evidence>
<evidence type="ECO:0000256" key="7">
    <source>
        <dbReference type="SAM" id="MobiDB-lite"/>
    </source>
</evidence>
<dbReference type="InterPro" id="IPR036410">
    <property type="entry name" value="HSP_DnaJ_Cys-rich_dom_sf"/>
</dbReference>
<dbReference type="PROSITE" id="PS51188">
    <property type="entry name" value="ZF_CR"/>
    <property type="match status" value="1"/>
</dbReference>
<dbReference type="Gene3D" id="1.10.287.110">
    <property type="entry name" value="DnaJ domain"/>
    <property type="match status" value="1"/>
</dbReference>
<dbReference type="GO" id="GO:0009408">
    <property type="term" value="P:response to heat"/>
    <property type="evidence" value="ECO:0007669"/>
    <property type="project" value="InterPro"/>
</dbReference>
<dbReference type="SUPFAM" id="SSF46565">
    <property type="entry name" value="Chaperone J-domain"/>
    <property type="match status" value="1"/>
</dbReference>
<keyword evidence="5" id="KW-0143">Chaperone</keyword>
<dbReference type="AlphaFoldDB" id="A0AAD1XAK7"/>
<dbReference type="GO" id="GO:0051082">
    <property type="term" value="F:unfolded protein binding"/>
    <property type="evidence" value="ECO:0007669"/>
    <property type="project" value="InterPro"/>
</dbReference>
<dbReference type="PANTHER" id="PTHR44145:SF3">
    <property type="entry name" value="DNAJ HOMOLOG SUBFAMILY A MEMBER 3, MITOCHONDRIAL"/>
    <property type="match status" value="1"/>
</dbReference>
<dbReference type="SMART" id="SM00271">
    <property type="entry name" value="DnaJ"/>
    <property type="match status" value="1"/>
</dbReference>